<dbReference type="SUPFAM" id="SSF46785">
    <property type="entry name" value="Winged helix' DNA-binding domain"/>
    <property type="match status" value="1"/>
</dbReference>
<evidence type="ECO:0000256" key="2">
    <source>
        <dbReference type="ARBA" id="ARBA00022679"/>
    </source>
</evidence>
<dbReference type="GO" id="GO:0032259">
    <property type="term" value="P:methylation"/>
    <property type="evidence" value="ECO:0007669"/>
    <property type="project" value="UniProtKB-KW"/>
</dbReference>
<reference evidence="7 8" key="1">
    <citation type="submission" date="2018-03" db="EMBL/GenBank/DDBJ databases">
        <title>Genomic Encyclopedia of Archaeal and Bacterial Type Strains, Phase II (KMG-II): from individual species to whole genera.</title>
        <authorList>
            <person name="Goeker M."/>
        </authorList>
    </citation>
    <scope>NUCLEOTIDE SEQUENCE [LARGE SCALE GENOMIC DNA]</scope>
    <source>
        <strain evidence="7 8">DSM 45312</strain>
    </source>
</reference>
<protein>
    <submittedName>
        <fullName evidence="7">Methyltransferase family protein</fullName>
    </submittedName>
</protein>
<dbReference type="InterPro" id="IPR036390">
    <property type="entry name" value="WH_DNA-bd_sf"/>
</dbReference>
<dbReference type="GO" id="GO:0008171">
    <property type="term" value="F:O-methyltransferase activity"/>
    <property type="evidence" value="ECO:0007669"/>
    <property type="project" value="InterPro"/>
</dbReference>
<dbReference type="OrthoDB" id="4145676at2"/>
<dbReference type="Proteomes" id="UP000240542">
    <property type="component" value="Unassembled WGS sequence"/>
</dbReference>
<gene>
    <name evidence="7" type="ORF">CLV63_101341</name>
</gene>
<dbReference type="SUPFAM" id="SSF53335">
    <property type="entry name" value="S-adenosyl-L-methionine-dependent methyltransferases"/>
    <property type="match status" value="1"/>
</dbReference>
<dbReference type="InterPro" id="IPR036388">
    <property type="entry name" value="WH-like_DNA-bd_sf"/>
</dbReference>
<evidence type="ECO:0000256" key="1">
    <source>
        <dbReference type="ARBA" id="ARBA00022603"/>
    </source>
</evidence>
<dbReference type="RefSeq" id="WP_106581036.1">
    <property type="nucleotide sequence ID" value="NZ_PYGA01000001.1"/>
</dbReference>
<keyword evidence="1 7" id="KW-0489">Methyltransferase</keyword>
<dbReference type="Gene3D" id="1.10.10.10">
    <property type="entry name" value="Winged helix-like DNA-binding domain superfamily/Winged helix DNA-binding domain"/>
    <property type="match status" value="1"/>
</dbReference>
<dbReference type="GO" id="GO:0046983">
    <property type="term" value="F:protein dimerization activity"/>
    <property type="evidence" value="ECO:0007669"/>
    <property type="project" value="InterPro"/>
</dbReference>
<dbReference type="EMBL" id="PYGA01000001">
    <property type="protein sequence ID" value="PSL00862.1"/>
    <property type="molecule type" value="Genomic_DNA"/>
</dbReference>
<keyword evidence="3" id="KW-0949">S-adenosyl-L-methionine</keyword>
<feature type="domain" description="O-methyltransferase dimerisation" evidence="6">
    <location>
        <begin position="16"/>
        <end position="87"/>
    </location>
</feature>
<keyword evidence="2 7" id="KW-0808">Transferase</keyword>
<dbReference type="InterPro" id="IPR012967">
    <property type="entry name" value="COMT_dimerisation"/>
</dbReference>
<organism evidence="7 8">
    <name type="scientific">Murinocardiopsis flavida</name>
    <dbReference type="NCBI Taxonomy" id="645275"/>
    <lineage>
        <taxon>Bacteria</taxon>
        <taxon>Bacillati</taxon>
        <taxon>Actinomycetota</taxon>
        <taxon>Actinomycetes</taxon>
        <taxon>Streptosporangiales</taxon>
        <taxon>Nocardiopsidaceae</taxon>
        <taxon>Murinocardiopsis</taxon>
    </lineage>
</organism>
<name>A0A2P8DUJ7_9ACTN</name>
<evidence type="ECO:0000259" key="5">
    <source>
        <dbReference type="Pfam" id="PF00891"/>
    </source>
</evidence>
<comment type="caution">
    <text evidence="7">The sequence shown here is derived from an EMBL/GenBank/DDBJ whole genome shotgun (WGS) entry which is preliminary data.</text>
</comment>
<dbReference type="Pfam" id="PF00891">
    <property type="entry name" value="Methyltransf_2"/>
    <property type="match status" value="1"/>
</dbReference>
<dbReference type="InterPro" id="IPR029063">
    <property type="entry name" value="SAM-dependent_MTases_sf"/>
</dbReference>
<sequence>MTAMEEIHSADYQRMMSYSQGMWISQVVRTVADLSVPEHLREGPRTAGEIAEAASADPHAVFRLMRACVALELVSYDAETDRFAATRLLGALRRSADGTLANWARVQAAPGHWQSWGAATEAVRAGSSRTAEVLGSPLFDYFSGNGAEGALFSAAMTDLTAAIGTEAAAVIDTAGVGVAVDVGGANGAFVHELMRRDPGVAGVVLDLPATVAGAQEEAERGGLQDRVTVTGGDFFESVPSADLYLLKFILHDWDDESGVRILRNCRSAMNPGGRICVVEMVVGETGAPGLDAALMDMNMLMVTQGRERDHAEFDTLLERAGLRRVKDTPIPSPTYPYSVIEAVARD</sequence>
<keyword evidence="8" id="KW-1185">Reference proteome</keyword>
<evidence type="ECO:0000259" key="6">
    <source>
        <dbReference type="Pfam" id="PF08100"/>
    </source>
</evidence>
<evidence type="ECO:0000313" key="7">
    <source>
        <dbReference type="EMBL" id="PSL00862.1"/>
    </source>
</evidence>
<dbReference type="Pfam" id="PF08100">
    <property type="entry name" value="Dimerisation"/>
    <property type="match status" value="1"/>
</dbReference>
<evidence type="ECO:0000256" key="4">
    <source>
        <dbReference type="PIRSR" id="PIRSR005739-1"/>
    </source>
</evidence>
<dbReference type="AlphaFoldDB" id="A0A2P8DUJ7"/>
<dbReference type="PANTHER" id="PTHR43712:SF2">
    <property type="entry name" value="O-METHYLTRANSFERASE CICE"/>
    <property type="match status" value="1"/>
</dbReference>
<feature type="domain" description="O-methyltransferase C-terminal" evidence="5">
    <location>
        <begin position="116"/>
        <end position="322"/>
    </location>
</feature>
<dbReference type="PROSITE" id="PS51683">
    <property type="entry name" value="SAM_OMT_II"/>
    <property type="match status" value="1"/>
</dbReference>
<feature type="active site" description="Proton acceptor" evidence="4">
    <location>
        <position position="251"/>
    </location>
</feature>
<dbReference type="InterPro" id="IPR016461">
    <property type="entry name" value="COMT-like"/>
</dbReference>
<proteinExistence type="predicted"/>
<evidence type="ECO:0000256" key="3">
    <source>
        <dbReference type="ARBA" id="ARBA00022691"/>
    </source>
</evidence>
<accession>A0A2P8DUJ7</accession>
<dbReference type="PANTHER" id="PTHR43712">
    <property type="entry name" value="PUTATIVE (AFU_ORTHOLOGUE AFUA_4G14580)-RELATED"/>
    <property type="match status" value="1"/>
</dbReference>
<dbReference type="InterPro" id="IPR001077">
    <property type="entry name" value="COMT_C"/>
</dbReference>
<dbReference type="Gene3D" id="3.40.50.150">
    <property type="entry name" value="Vaccinia Virus protein VP39"/>
    <property type="match status" value="1"/>
</dbReference>
<dbReference type="PIRSF" id="PIRSF005739">
    <property type="entry name" value="O-mtase"/>
    <property type="match status" value="1"/>
</dbReference>
<evidence type="ECO:0000313" key="8">
    <source>
        <dbReference type="Proteomes" id="UP000240542"/>
    </source>
</evidence>